<accession>A0A6A6MU87</accession>
<dbReference type="GO" id="GO:0031982">
    <property type="term" value="C:vesicle"/>
    <property type="evidence" value="ECO:0007669"/>
    <property type="project" value="TreeGrafter"/>
</dbReference>
<sequence length="517" mass="58646">MDDSWRMRMGMPSLPRRRSMEDGSAGPTRRSMEALDPDDFADVFGGPPRSVLSRKFSGDFTRSSTSFYEEIFRQPEVVASVEKKSAGRSLPAFRIPAKGEEFYSDVFGWEEGRRSRDRSRPNSKAKSKSNSSSVLSSEELSPHRRPVTGDDVALSSFALKLRPINVPCRWNSTTIRPQEQAGKEEMLSFPSNFPSYADNYYVENDHNDNFRSSYIKVSRQVSSPETISLEPNSYRSIKVSVDDLELNSPSSPVSSLCQDQDASAGIHYNLMTEEEMEQEDDELMSSYVIEINSDHREVASEAISIDEAIAWAKEKFQVQSFDRQQTKDPSAEVEERPNTHEFTGQEMDGHGRMQSPTEDGLKKWRSEQEIEKSEKDMELELLDEDIRLWSAGKETNIRLLLSTLHHRWSATSLTGLIDCSHVKKAYQKARLCLHPDKLQQRGATLQQKYIAEKAFSILQSHSPRSAPQPDAAKHNECQIGYPLPLQTRAVKTHEDLNKTSSEEPRATSPTQQPRDPN</sequence>
<feature type="compositionally biased region" description="Basic and acidic residues" evidence="1">
    <location>
        <begin position="359"/>
        <end position="369"/>
    </location>
</feature>
<dbReference type="PANTHER" id="PTHR23172:SF69">
    <property type="entry name" value="CHAPERONE DNAJ-DOMAIN SUPERFAMILY PROTEIN"/>
    <property type="match status" value="1"/>
</dbReference>
<dbReference type="GO" id="GO:0030276">
    <property type="term" value="F:clathrin binding"/>
    <property type="evidence" value="ECO:0007669"/>
    <property type="project" value="TreeGrafter"/>
</dbReference>
<dbReference type="GO" id="GO:0005737">
    <property type="term" value="C:cytoplasm"/>
    <property type="evidence" value="ECO:0007669"/>
    <property type="project" value="TreeGrafter"/>
</dbReference>
<feature type="compositionally biased region" description="Basic and acidic residues" evidence="1">
    <location>
        <begin position="324"/>
        <end position="339"/>
    </location>
</feature>
<evidence type="ECO:0000256" key="1">
    <source>
        <dbReference type="SAM" id="MobiDB-lite"/>
    </source>
</evidence>
<gene>
    <name evidence="2" type="ORF">GH714_042075</name>
</gene>
<evidence type="ECO:0008006" key="4">
    <source>
        <dbReference type="Google" id="ProtNLM"/>
    </source>
</evidence>
<comment type="caution">
    <text evidence="2">The sequence shown here is derived from an EMBL/GenBank/DDBJ whole genome shotgun (WGS) entry which is preliminary data.</text>
</comment>
<feature type="region of interest" description="Disordered" evidence="1">
    <location>
        <begin position="461"/>
        <end position="517"/>
    </location>
</feature>
<dbReference type="GO" id="GO:0072318">
    <property type="term" value="P:clathrin coat disassembly"/>
    <property type="evidence" value="ECO:0007669"/>
    <property type="project" value="TreeGrafter"/>
</dbReference>
<feature type="region of interest" description="Disordered" evidence="1">
    <location>
        <begin position="320"/>
        <end position="369"/>
    </location>
</feature>
<protein>
    <recommendedName>
        <fullName evidence="4">J domain-containing protein</fullName>
    </recommendedName>
</protein>
<keyword evidence="3" id="KW-1185">Reference proteome</keyword>
<dbReference type="AlphaFoldDB" id="A0A6A6MU87"/>
<feature type="compositionally biased region" description="Low complexity" evidence="1">
    <location>
        <begin position="128"/>
        <end position="139"/>
    </location>
</feature>
<evidence type="ECO:0000313" key="3">
    <source>
        <dbReference type="Proteomes" id="UP000467840"/>
    </source>
</evidence>
<feature type="compositionally biased region" description="Polar residues" evidence="1">
    <location>
        <begin position="507"/>
        <end position="517"/>
    </location>
</feature>
<dbReference type="Proteomes" id="UP000467840">
    <property type="component" value="Chromosome 15"/>
</dbReference>
<proteinExistence type="predicted"/>
<feature type="region of interest" description="Disordered" evidence="1">
    <location>
        <begin position="113"/>
        <end position="147"/>
    </location>
</feature>
<feature type="compositionally biased region" description="Basic and acidic residues" evidence="1">
    <location>
        <begin position="491"/>
        <end position="505"/>
    </location>
</feature>
<dbReference type="SUPFAM" id="SSF46565">
    <property type="entry name" value="Chaperone J-domain"/>
    <property type="match status" value="1"/>
</dbReference>
<reference evidence="2 3" key="1">
    <citation type="journal article" date="2020" name="Mol. Plant">
        <title>The Chromosome-Based Rubber Tree Genome Provides New Insights into Spurge Genome Evolution and Rubber Biosynthesis.</title>
        <authorList>
            <person name="Liu J."/>
            <person name="Shi C."/>
            <person name="Shi C.C."/>
            <person name="Li W."/>
            <person name="Zhang Q.J."/>
            <person name="Zhang Y."/>
            <person name="Li K."/>
            <person name="Lu H.F."/>
            <person name="Shi C."/>
            <person name="Zhu S.T."/>
            <person name="Xiao Z.Y."/>
            <person name="Nan H."/>
            <person name="Yue Y."/>
            <person name="Zhu X.G."/>
            <person name="Wu Y."/>
            <person name="Hong X.N."/>
            <person name="Fan G.Y."/>
            <person name="Tong Y."/>
            <person name="Zhang D."/>
            <person name="Mao C.L."/>
            <person name="Liu Y.L."/>
            <person name="Hao S.J."/>
            <person name="Liu W.Q."/>
            <person name="Lv M.Q."/>
            <person name="Zhang H.B."/>
            <person name="Liu Y."/>
            <person name="Hu-Tang G.R."/>
            <person name="Wang J.P."/>
            <person name="Wang J.H."/>
            <person name="Sun Y.H."/>
            <person name="Ni S.B."/>
            <person name="Chen W.B."/>
            <person name="Zhang X.C."/>
            <person name="Jiao Y.N."/>
            <person name="Eichler E.E."/>
            <person name="Li G.H."/>
            <person name="Liu X."/>
            <person name="Gao L.Z."/>
        </authorList>
    </citation>
    <scope>NUCLEOTIDE SEQUENCE [LARGE SCALE GENOMIC DNA]</scope>
    <source>
        <strain evidence="3">cv. GT1</strain>
        <tissue evidence="2">Leaf</tissue>
    </source>
</reference>
<organism evidence="2 3">
    <name type="scientific">Hevea brasiliensis</name>
    <name type="common">Para rubber tree</name>
    <name type="synonym">Siphonia brasiliensis</name>
    <dbReference type="NCBI Taxonomy" id="3981"/>
    <lineage>
        <taxon>Eukaryota</taxon>
        <taxon>Viridiplantae</taxon>
        <taxon>Streptophyta</taxon>
        <taxon>Embryophyta</taxon>
        <taxon>Tracheophyta</taxon>
        <taxon>Spermatophyta</taxon>
        <taxon>Magnoliopsida</taxon>
        <taxon>eudicotyledons</taxon>
        <taxon>Gunneridae</taxon>
        <taxon>Pentapetalae</taxon>
        <taxon>rosids</taxon>
        <taxon>fabids</taxon>
        <taxon>Malpighiales</taxon>
        <taxon>Euphorbiaceae</taxon>
        <taxon>Crotonoideae</taxon>
        <taxon>Micrandreae</taxon>
        <taxon>Hevea</taxon>
    </lineage>
</organism>
<evidence type="ECO:0000313" key="2">
    <source>
        <dbReference type="EMBL" id="KAF2316734.1"/>
    </source>
</evidence>
<dbReference type="PANTHER" id="PTHR23172">
    <property type="entry name" value="AUXILIN/CYCLIN G-ASSOCIATED KINASE-RELATED"/>
    <property type="match status" value="1"/>
</dbReference>
<dbReference type="GO" id="GO:0072583">
    <property type="term" value="P:clathrin-dependent endocytosis"/>
    <property type="evidence" value="ECO:0007669"/>
    <property type="project" value="TreeGrafter"/>
</dbReference>
<dbReference type="InterPro" id="IPR036869">
    <property type="entry name" value="J_dom_sf"/>
</dbReference>
<feature type="region of interest" description="Disordered" evidence="1">
    <location>
        <begin position="1"/>
        <end position="42"/>
    </location>
</feature>
<name>A0A6A6MU87_HEVBR</name>
<dbReference type="Gene3D" id="1.10.287.110">
    <property type="entry name" value="DnaJ domain"/>
    <property type="match status" value="1"/>
</dbReference>
<dbReference type="EMBL" id="JAAGAX010000005">
    <property type="protein sequence ID" value="KAF2316734.1"/>
    <property type="molecule type" value="Genomic_DNA"/>
</dbReference>